<sequence>MLMENILRDVIQRTKNAFMGGSANKFHFETKNIDKLGHQGDPISFKLQHLISSQSNKLSKTRFNDIRDSRLPQLYQYINEIKFKMNLVGNCSEHCTYAFHYLMKWHSFAIFNLYKAIDPDPEKNIYIVIYETTLPKDHSFITISHLKSDVFLAIKKGLFSHILPDSWICDPWTEIACKGKDYPLQWKRKMKQWESESLFVATESSKNYSNAVTNKYDGFFSPTRPEVYNMISPYDKFKPAYIAFIDGKGNINTLNKLRNDLHKVPYDISEIEKKELLDMGFPDIDEIR</sequence>
<protein>
    <submittedName>
        <fullName evidence="1">Uncharacterized protein</fullName>
    </submittedName>
</protein>
<proteinExistence type="predicted"/>
<evidence type="ECO:0000313" key="1">
    <source>
        <dbReference type="EMBL" id="KMJ46423.1"/>
    </source>
</evidence>
<reference evidence="1 2" key="1">
    <citation type="submission" date="2015-06" db="EMBL/GenBank/DDBJ databases">
        <title>Draft Whole-Genome Sequence of the Entomopathogenic Bacterium Xenorhabdus khoisanae.</title>
        <authorList>
            <person name="Naidoo S."/>
            <person name="Featherston J."/>
            <person name="Gray V.M."/>
        </authorList>
    </citation>
    <scope>NUCLEOTIDE SEQUENCE [LARGE SCALE GENOMIC DNA]</scope>
    <source>
        <strain evidence="1 2">MCB</strain>
    </source>
</reference>
<name>A0A0J5FW32_9GAMM</name>
<keyword evidence="2" id="KW-1185">Reference proteome</keyword>
<dbReference type="PATRIC" id="fig|880157.4.peg.822"/>
<dbReference type="AlphaFoldDB" id="A0A0J5FW32"/>
<comment type="caution">
    <text evidence="1">The sequence shown here is derived from an EMBL/GenBank/DDBJ whole genome shotgun (WGS) entry which is preliminary data.</text>
</comment>
<gene>
    <name evidence="1" type="ORF">AB204_03950</name>
</gene>
<accession>A0A0J5FW32</accession>
<dbReference type="Proteomes" id="UP000036277">
    <property type="component" value="Unassembled WGS sequence"/>
</dbReference>
<dbReference type="RefSeq" id="WP_047962080.1">
    <property type="nucleotide sequence ID" value="NZ_JBEBLY010000006.1"/>
</dbReference>
<organism evidence="1 2">
    <name type="scientific">Xenorhabdus khoisanae</name>
    <dbReference type="NCBI Taxonomy" id="880157"/>
    <lineage>
        <taxon>Bacteria</taxon>
        <taxon>Pseudomonadati</taxon>
        <taxon>Pseudomonadota</taxon>
        <taxon>Gammaproteobacteria</taxon>
        <taxon>Enterobacterales</taxon>
        <taxon>Morganellaceae</taxon>
        <taxon>Xenorhabdus</taxon>
    </lineage>
</organism>
<dbReference type="EMBL" id="LFCV01000021">
    <property type="protein sequence ID" value="KMJ46423.1"/>
    <property type="molecule type" value="Genomic_DNA"/>
</dbReference>
<evidence type="ECO:0000313" key="2">
    <source>
        <dbReference type="Proteomes" id="UP000036277"/>
    </source>
</evidence>